<evidence type="ECO:0000313" key="2">
    <source>
        <dbReference type="EMBL" id="STO60751.1"/>
    </source>
</evidence>
<evidence type="ECO:0008006" key="6">
    <source>
        <dbReference type="Google" id="ProtNLM"/>
    </source>
</evidence>
<dbReference type="STRING" id="733.B0186_10800"/>
<name>A0A1V4AYK4_9PAST</name>
<dbReference type="RefSeq" id="WP_078219394.1">
    <property type="nucleotide sequence ID" value="NZ_MUXZ01000052.1"/>
</dbReference>
<keyword evidence="4" id="KW-1185">Reference proteome</keyword>
<evidence type="ECO:0000313" key="5">
    <source>
        <dbReference type="Proteomes" id="UP000254496"/>
    </source>
</evidence>
<accession>A0A1V4AYK4</accession>
<dbReference type="Proteomes" id="UP000254496">
    <property type="component" value="Unassembled WGS sequence"/>
</dbReference>
<dbReference type="InterPro" id="IPR007712">
    <property type="entry name" value="RelE/ParE_toxin"/>
</dbReference>
<evidence type="ECO:0000313" key="4">
    <source>
        <dbReference type="Proteomes" id="UP000254329"/>
    </source>
</evidence>
<dbReference type="OrthoDB" id="5570653at2"/>
<reference evidence="4 5" key="1">
    <citation type="submission" date="2018-06" db="EMBL/GenBank/DDBJ databases">
        <authorList>
            <consortium name="Pathogen Informatics"/>
            <person name="Doyle S."/>
        </authorList>
    </citation>
    <scope>NUCLEOTIDE SEQUENCE [LARGE SCALE GENOMIC DNA]</scope>
    <source>
        <strain evidence="2 4">NCTC1659</strain>
        <strain evidence="3 5">NCTC8540</strain>
    </source>
</reference>
<dbReference type="EMBL" id="UGHJ01000001">
    <property type="protein sequence ID" value="STO68351.1"/>
    <property type="molecule type" value="Genomic_DNA"/>
</dbReference>
<dbReference type="AlphaFoldDB" id="A0A1V4AYK4"/>
<dbReference type="EMBL" id="UGHF01000001">
    <property type="protein sequence ID" value="STO60751.1"/>
    <property type="molecule type" value="Genomic_DNA"/>
</dbReference>
<protein>
    <recommendedName>
        <fullName evidence="6">Cytotoxic translational repressor of toxin-antitoxin stability system</fullName>
    </recommendedName>
</protein>
<dbReference type="InterPro" id="IPR035093">
    <property type="entry name" value="RelE/ParE_toxin_dom_sf"/>
</dbReference>
<proteinExistence type="predicted"/>
<dbReference type="Gene3D" id="3.30.2310.20">
    <property type="entry name" value="RelE-like"/>
    <property type="match status" value="1"/>
</dbReference>
<sequence>MKSVIFQPKALKQLRKIPTGAKIAQKCQELVNFPFCSNVKALVNHRYPYRFRVGDYRVFFELVGDTMNIISIEEVKKRDERTY</sequence>
<evidence type="ECO:0000256" key="1">
    <source>
        <dbReference type="ARBA" id="ARBA00022649"/>
    </source>
</evidence>
<gene>
    <name evidence="2" type="ORF">NCTC1659_02051</name>
    <name evidence="3" type="ORF">NCTC8540_00841</name>
</gene>
<evidence type="ECO:0000313" key="3">
    <source>
        <dbReference type="EMBL" id="STO68351.1"/>
    </source>
</evidence>
<dbReference type="Proteomes" id="UP000254329">
    <property type="component" value="Unassembled WGS sequence"/>
</dbReference>
<keyword evidence="1" id="KW-1277">Toxin-antitoxin system</keyword>
<dbReference type="Pfam" id="PF05016">
    <property type="entry name" value="ParE_toxin"/>
    <property type="match status" value="1"/>
</dbReference>
<organism evidence="2 4">
    <name type="scientific">Canicola haemoglobinophilus</name>
    <dbReference type="NCBI Taxonomy" id="733"/>
    <lineage>
        <taxon>Bacteria</taxon>
        <taxon>Pseudomonadati</taxon>
        <taxon>Pseudomonadota</taxon>
        <taxon>Gammaproteobacteria</taxon>
        <taxon>Pasteurellales</taxon>
        <taxon>Pasteurellaceae</taxon>
        <taxon>Canicola</taxon>
    </lineage>
</organism>
<dbReference type="SUPFAM" id="SSF143011">
    <property type="entry name" value="RelE-like"/>
    <property type="match status" value="1"/>
</dbReference>